<feature type="coiled-coil region" evidence="4">
    <location>
        <begin position="875"/>
        <end position="943"/>
    </location>
</feature>
<evidence type="ECO:0000256" key="2">
    <source>
        <dbReference type="ARBA" id="ARBA00023054"/>
    </source>
</evidence>
<proteinExistence type="predicted"/>
<feature type="coiled-coil region" evidence="4">
    <location>
        <begin position="142"/>
        <end position="169"/>
    </location>
</feature>
<dbReference type="EMBL" id="JARQWQ010000001">
    <property type="protein sequence ID" value="KAK2574368.1"/>
    <property type="molecule type" value="Genomic_DNA"/>
</dbReference>
<evidence type="ECO:0000313" key="9">
    <source>
        <dbReference type="Proteomes" id="UP001249851"/>
    </source>
</evidence>
<dbReference type="InterPro" id="IPR040453">
    <property type="entry name" value="Mnd1_HTH"/>
</dbReference>
<dbReference type="InterPro" id="IPR040661">
    <property type="entry name" value="LZ3wCH"/>
</dbReference>
<comment type="subcellular location">
    <subcellularLocation>
        <location evidence="1">Nucleus</location>
    </subcellularLocation>
</comment>
<keyword evidence="3" id="KW-0539">Nucleus</keyword>
<evidence type="ECO:0000256" key="3">
    <source>
        <dbReference type="ARBA" id="ARBA00023242"/>
    </source>
</evidence>
<dbReference type="AlphaFoldDB" id="A0AAD9VH46"/>
<feature type="region of interest" description="Disordered" evidence="5">
    <location>
        <begin position="676"/>
        <end position="702"/>
    </location>
</feature>
<feature type="coiled-coil region" evidence="4">
    <location>
        <begin position="305"/>
        <end position="353"/>
    </location>
</feature>
<name>A0AAD9VH46_ACRCE</name>
<evidence type="ECO:0000313" key="8">
    <source>
        <dbReference type="EMBL" id="KAK2574368.1"/>
    </source>
</evidence>
<feature type="coiled-coil region" evidence="4">
    <location>
        <begin position="408"/>
        <end position="547"/>
    </location>
</feature>
<feature type="domain" description="Leucine zipper with capping helix" evidence="7">
    <location>
        <begin position="946"/>
        <end position="1000"/>
    </location>
</feature>
<keyword evidence="9" id="KW-1185">Reference proteome</keyword>
<dbReference type="Gene3D" id="1.20.5.1000">
    <property type="entry name" value="arf6 gtpase in complex with a specific effector, jip4"/>
    <property type="match status" value="1"/>
</dbReference>
<dbReference type="PANTHER" id="PTHR43696:SF9">
    <property type="entry name" value="COILED-COIL DOMAIN-CONTAINING PROTEIN 157"/>
    <property type="match status" value="1"/>
</dbReference>
<reference evidence="8" key="2">
    <citation type="journal article" date="2023" name="Science">
        <title>Genomic signatures of disease resistance in endangered staghorn corals.</title>
        <authorList>
            <person name="Vollmer S.V."/>
            <person name="Selwyn J.D."/>
            <person name="Despard B.A."/>
            <person name="Roesel C.L."/>
        </authorList>
    </citation>
    <scope>NUCLEOTIDE SEQUENCE</scope>
    <source>
        <strain evidence="8">K2</strain>
    </source>
</reference>
<protein>
    <submittedName>
        <fullName evidence="8">Coiled-coil domain-containing protein 157</fullName>
    </submittedName>
</protein>
<gene>
    <name evidence="8" type="ORF">P5673_000524</name>
</gene>
<organism evidence="8 9">
    <name type="scientific">Acropora cervicornis</name>
    <name type="common">Staghorn coral</name>
    <dbReference type="NCBI Taxonomy" id="6130"/>
    <lineage>
        <taxon>Eukaryota</taxon>
        <taxon>Metazoa</taxon>
        <taxon>Cnidaria</taxon>
        <taxon>Anthozoa</taxon>
        <taxon>Hexacorallia</taxon>
        <taxon>Scleractinia</taxon>
        <taxon>Astrocoeniina</taxon>
        <taxon>Acroporidae</taxon>
        <taxon>Acropora</taxon>
    </lineage>
</organism>
<evidence type="ECO:0000256" key="5">
    <source>
        <dbReference type="SAM" id="MobiDB-lite"/>
    </source>
</evidence>
<dbReference type="Pfam" id="PF03962">
    <property type="entry name" value="Mnd1"/>
    <property type="match status" value="1"/>
</dbReference>
<accession>A0AAD9VH46</accession>
<evidence type="ECO:0000256" key="4">
    <source>
        <dbReference type="SAM" id="Coils"/>
    </source>
</evidence>
<feature type="domain" description="Mnd1 HTH" evidence="6">
    <location>
        <begin position="812"/>
        <end position="871"/>
    </location>
</feature>
<evidence type="ECO:0000259" key="6">
    <source>
        <dbReference type="Pfam" id="PF03962"/>
    </source>
</evidence>
<dbReference type="GO" id="GO:0005634">
    <property type="term" value="C:nucleus"/>
    <property type="evidence" value="ECO:0007669"/>
    <property type="project" value="UniProtKB-SubCell"/>
</dbReference>
<evidence type="ECO:0000256" key="1">
    <source>
        <dbReference type="ARBA" id="ARBA00004123"/>
    </source>
</evidence>
<dbReference type="InterPro" id="IPR029681">
    <property type="entry name" value="CCDC157"/>
</dbReference>
<sequence>MAHLLGSQACLESLKQDVTDIQTTIMDLLSRAGSVRSPSWKYPDKISSELDIGELLERYSYSNDDDHCKLSHIILFELLIDRLVLLLQGMAQYCDQLLMSCDGRPASGKILGSSMSVGLVAKKFWNKLVHVQQTTQQLQFERKTKNKTMSKMEDTITDLRDEVKLFKEALNKNSSVVKGKIQGQSASKTSVKFILSPSEELSLESPTPSQDLSLAMEDVVNAKTLQDCSTQTYETAFIPCEACARTQQNLVEVGTMVIKVCESQGLPSSLAKQRKLLRRSLMAAADVSRWTAEQNQDLGRINDHLDNLYAQINPLEEKLRKSKQTCVNLEKQIEDLEKQVSNEHSNTQKKEEEFNVNLGRVVAEKDKLISDTEKMNSDLAKGKEVLQDMENSKLLSELDKESKEVARLLLVESEVQELKVVLDEVQAKLKNTTLELDKTQARNKNVERHKKALQSKHDALLKRVDELDTECEQLREHVIEAEGEKDELKGVTKDLEAEKNKLSMELESKQKLLEELQKEKEQLLHGVEEFETKTRQLEAQLKESQEKLQLVVEFPSIDAKQSSQPDHTATFNGDSPSEAEVAQDMERQVMANNIRILTLEEQNEKLRKSIAYLMNVHENITKKKVEEPVVLWKANNEEERGQRHVGARPFLEDTSTDKWPVSAIGDRQWLQPDISVSHALQPRPPEKPRTQCAKTRAKSSRLTDKRESVALSAKLAASDKYAPNVLGSNSERVSQITKWRPSPVPTEDVTMLKGGGGHASPASTLYTPVDVFLCSSCDKMYNTQKDLEIHKSFCYGRSKKRGLSLEEKRTRLLELFFEKKDFFLLKELEKIAPKEKGITSMSVKEVLQSLVDDNLVDTDKIGTSIYFWAYPSKAMHTRQQKLQQLTTQIAECEKKIASTTEKLEQANSGREKSDERDAILKELAQKETSYTELEKELERYRECDPEVLENMKKETLMAKDGANRWTDNVFTIKSWCVKKFGLEEKMIDQNFGIPEDFDYLE</sequence>
<dbReference type="Proteomes" id="UP001249851">
    <property type="component" value="Unassembled WGS sequence"/>
</dbReference>
<dbReference type="PANTHER" id="PTHR43696">
    <property type="entry name" value="COILED-COIL DOMAIN-CONTAINING PROTEIN 157"/>
    <property type="match status" value="1"/>
</dbReference>
<comment type="caution">
    <text evidence="8">The sequence shown here is derived from an EMBL/GenBank/DDBJ whole genome shotgun (WGS) entry which is preliminary data.</text>
</comment>
<dbReference type="Pfam" id="PF18517">
    <property type="entry name" value="LZ3wCH"/>
    <property type="match status" value="1"/>
</dbReference>
<keyword evidence="2 4" id="KW-0175">Coiled coil</keyword>
<reference evidence="8" key="1">
    <citation type="journal article" date="2023" name="G3 (Bethesda)">
        <title>Whole genome assembly and annotation of the endangered Caribbean coral Acropora cervicornis.</title>
        <authorList>
            <person name="Selwyn J.D."/>
            <person name="Vollmer S.V."/>
        </authorList>
    </citation>
    <scope>NUCLEOTIDE SEQUENCE</scope>
    <source>
        <strain evidence="8">K2</strain>
    </source>
</reference>
<evidence type="ECO:0000259" key="7">
    <source>
        <dbReference type="Pfam" id="PF18517"/>
    </source>
</evidence>